<dbReference type="PANTHER" id="PTHR42830">
    <property type="entry name" value="OSMOTICALLY INDUCIBLE FAMILY PROTEIN"/>
    <property type="match status" value="1"/>
</dbReference>
<dbReference type="NCBIfam" id="TIGR03562">
    <property type="entry name" value="osmo_induc_OsmC"/>
    <property type="match status" value="1"/>
</dbReference>
<dbReference type="Proteomes" id="UP001059617">
    <property type="component" value="Chromosome"/>
</dbReference>
<dbReference type="RefSeq" id="WP_259860382.1">
    <property type="nucleotide sequence ID" value="NZ_BAAAST010000057.1"/>
</dbReference>
<protein>
    <submittedName>
        <fullName evidence="2">OsmC family protein</fullName>
    </submittedName>
</protein>
<reference evidence="2" key="1">
    <citation type="submission" date="2021-04" db="EMBL/GenBank/DDBJ databases">
        <authorList>
            <person name="Hartkoorn R.C."/>
            <person name="Beaudoing E."/>
            <person name="Hot D."/>
        </authorList>
    </citation>
    <scope>NUCLEOTIDE SEQUENCE</scope>
    <source>
        <strain evidence="2">NRRL B-16292</strain>
    </source>
</reference>
<dbReference type="InterPro" id="IPR019904">
    <property type="entry name" value="Peroxiredoxin_OsmC"/>
</dbReference>
<dbReference type="Pfam" id="PF02566">
    <property type="entry name" value="OsmC"/>
    <property type="match status" value="1"/>
</dbReference>
<keyword evidence="3" id="KW-1185">Reference proteome</keyword>
<dbReference type="InterPro" id="IPR003718">
    <property type="entry name" value="OsmC/Ohr_fam"/>
</dbReference>
<reference evidence="2" key="2">
    <citation type="submission" date="2022-09" db="EMBL/GenBank/DDBJ databases">
        <title>Biosynthetic gene clusters of Dactylosporangioum fulvum.</title>
        <authorList>
            <person name="Caradec T."/>
        </authorList>
    </citation>
    <scope>NUCLEOTIDE SEQUENCE</scope>
    <source>
        <strain evidence="2">NRRL B-16292</strain>
    </source>
</reference>
<dbReference type="PANTHER" id="PTHR42830:SF1">
    <property type="entry name" value="OSMOTICALLY INDUCIBLE FAMILY PROTEIN"/>
    <property type="match status" value="1"/>
</dbReference>
<name>A0ABY5VZN9_9ACTN</name>
<accession>A0ABY5VZN9</accession>
<dbReference type="SUPFAM" id="SSF82784">
    <property type="entry name" value="OsmC-like"/>
    <property type="match status" value="1"/>
</dbReference>
<proteinExistence type="predicted"/>
<evidence type="ECO:0000313" key="2">
    <source>
        <dbReference type="EMBL" id="UWP82610.1"/>
    </source>
</evidence>
<dbReference type="InterPro" id="IPR036102">
    <property type="entry name" value="OsmC/Ohrsf"/>
</dbReference>
<feature type="compositionally biased region" description="Low complexity" evidence="1">
    <location>
        <begin position="16"/>
        <end position="26"/>
    </location>
</feature>
<evidence type="ECO:0000313" key="3">
    <source>
        <dbReference type="Proteomes" id="UP001059617"/>
    </source>
</evidence>
<dbReference type="InterPro" id="IPR015946">
    <property type="entry name" value="KH_dom-like_a/b"/>
</dbReference>
<organism evidence="2 3">
    <name type="scientific">Dactylosporangium fulvum</name>
    <dbReference type="NCBI Taxonomy" id="53359"/>
    <lineage>
        <taxon>Bacteria</taxon>
        <taxon>Bacillati</taxon>
        <taxon>Actinomycetota</taxon>
        <taxon>Actinomycetes</taxon>
        <taxon>Micromonosporales</taxon>
        <taxon>Micromonosporaceae</taxon>
        <taxon>Dactylosporangium</taxon>
    </lineage>
</organism>
<dbReference type="EMBL" id="CP073720">
    <property type="protein sequence ID" value="UWP82610.1"/>
    <property type="molecule type" value="Genomic_DNA"/>
</dbReference>
<gene>
    <name evidence="2" type="ORF">Dfulv_47575</name>
</gene>
<feature type="region of interest" description="Disordered" evidence="1">
    <location>
        <begin position="1"/>
        <end position="26"/>
    </location>
</feature>
<sequence>MPTRTSSARWEGDLRSGSGTVSTGSGTFQGSYSFPSRFENGQGTNPEELVAAAHAACYSMALSNGLAKAGYTPTSVDTTAAVQFGQVDGGFAITRIDLTTRGNVPGIDAGEFEKQALEAKANCPISKALSAVEITLDAQLV</sequence>
<dbReference type="Gene3D" id="3.30.300.20">
    <property type="match status" value="1"/>
</dbReference>
<dbReference type="InterPro" id="IPR052707">
    <property type="entry name" value="OsmC_Ohr_Peroxiredoxin"/>
</dbReference>
<evidence type="ECO:0000256" key="1">
    <source>
        <dbReference type="SAM" id="MobiDB-lite"/>
    </source>
</evidence>